<keyword evidence="1" id="KW-0472">Membrane</keyword>
<feature type="transmembrane region" description="Helical" evidence="1">
    <location>
        <begin position="512"/>
        <end position="529"/>
    </location>
</feature>
<feature type="domain" description="Heparan-alpha-glucosaminide N-acetyltransferase catalytic" evidence="2">
    <location>
        <begin position="187"/>
        <end position="306"/>
    </location>
</feature>
<feature type="transmembrane region" description="Helical" evidence="1">
    <location>
        <begin position="114"/>
        <end position="135"/>
    </location>
</feature>
<sequence>MLFDNQNKCASSKPELSYDEACLDVNNFLSQNIEIFGQYAECTKCDFQKLAEVFPNSTANILVNTKYPMLTAFKVNNTLNCVSSNLYYEHYRYEWNVTDLNTCGIKIKVPADNAYLPVLTAMIILFLFGTIWYMIKCIYKCTKHLSLVRRYVPWSTEIQTDLGTPRNDGMPLVVERLPPPVKKHPYRVKSIDVFRGLSIILMIFVNYGGGKYSFFEHSPWNGLTVADLVFPWFLWIMGVSMMISMDKKLREGAPCRQLFNNICWRSLILILIGLVLNSHGRNVPISQLRFPGVLQRIGVTYFIVASLELCTCKRTSAEFGRLWIVQDLLVSWHHWLVMIAFVIIHTSITFALNVPGCGKGYLGPGGLDQHGKYFNCTGGAAGYLDRLFFGNHMYHTPTCHKLYETVQYFDPEGILGTLTATLTVYLGAHAGRILLAYNGFKERVIRWCIWGILTGLMGGWLSNFSKNDGVIPVNKNLWSLSFVLVTASFAFFLEAFLFVVVDVTRKWGGRPFFYPGMNALILYIGHVVFKNTFPFSWIPTVATHGAYLGMNLWGTALWVVVAIVMYKRNIFVSV</sequence>
<name>A0A1W4XSQ7_AGRPL</name>
<dbReference type="InParanoid" id="A0A1W4XSQ7"/>
<gene>
    <name evidence="4" type="primary">LOC108744298</name>
</gene>
<evidence type="ECO:0000259" key="2">
    <source>
        <dbReference type="Pfam" id="PF07786"/>
    </source>
</evidence>
<feature type="transmembrane region" description="Helical" evidence="1">
    <location>
        <begin position="192"/>
        <end position="209"/>
    </location>
</feature>
<feature type="transmembrane region" description="Helical" evidence="1">
    <location>
        <begin position="288"/>
        <end position="311"/>
    </location>
</feature>
<feature type="transmembrane region" description="Helical" evidence="1">
    <location>
        <begin position="332"/>
        <end position="352"/>
    </location>
</feature>
<protein>
    <submittedName>
        <fullName evidence="4">Heparan-alpha-glucosaminide N-acetyltransferase</fullName>
    </submittedName>
</protein>
<keyword evidence="3" id="KW-1185">Reference proteome</keyword>
<keyword evidence="1" id="KW-0812">Transmembrane</keyword>
<dbReference type="KEGG" id="apln:108744298"/>
<organism evidence="3 4">
    <name type="scientific">Agrilus planipennis</name>
    <name type="common">Emerald ash borer</name>
    <name type="synonym">Agrilus marcopoli</name>
    <dbReference type="NCBI Taxonomy" id="224129"/>
    <lineage>
        <taxon>Eukaryota</taxon>
        <taxon>Metazoa</taxon>
        <taxon>Ecdysozoa</taxon>
        <taxon>Arthropoda</taxon>
        <taxon>Hexapoda</taxon>
        <taxon>Insecta</taxon>
        <taxon>Pterygota</taxon>
        <taxon>Neoptera</taxon>
        <taxon>Endopterygota</taxon>
        <taxon>Coleoptera</taxon>
        <taxon>Polyphaga</taxon>
        <taxon>Elateriformia</taxon>
        <taxon>Buprestoidea</taxon>
        <taxon>Buprestidae</taxon>
        <taxon>Agrilinae</taxon>
        <taxon>Agrilus</taxon>
    </lineage>
</organism>
<accession>A0A1W4XSQ7</accession>
<evidence type="ECO:0000313" key="4">
    <source>
        <dbReference type="RefSeq" id="XP_018335503.1"/>
    </source>
</evidence>
<feature type="transmembrane region" description="Helical" evidence="1">
    <location>
        <begin position="541"/>
        <end position="566"/>
    </location>
</feature>
<dbReference type="InterPro" id="IPR012429">
    <property type="entry name" value="HGSNAT_cat"/>
</dbReference>
<evidence type="ECO:0000313" key="3">
    <source>
        <dbReference type="Proteomes" id="UP000192223"/>
    </source>
</evidence>
<dbReference type="STRING" id="224129.A0A1W4XSQ7"/>
<feature type="transmembrane region" description="Helical" evidence="1">
    <location>
        <begin position="447"/>
        <end position="465"/>
    </location>
</feature>
<evidence type="ECO:0000256" key="1">
    <source>
        <dbReference type="SAM" id="Phobius"/>
    </source>
</evidence>
<feature type="transmembrane region" description="Helical" evidence="1">
    <location>
        <begin position="229"/>
        <end position="246"/>
    </location>
</feature>
<dbReference type="PANTHER" id="PTHR31061">
    <property type="entry name" value="LD22376P"/>
    <property type="match status" value="1"/>
</dbReference>
<proteinExistence type="predicted"/>
<dbReference type="AlphaFoldDB" id="A0A1W4XSQ7"/>
<dbReference type="RefSeq" id="XP_018335503.1">
    <property type="nucleotide sequence ID" value="XM_018480001.2"/>
</dbReference>
<dbReference type="Pfam" id="PF07786">
    <property type="entry name" value="HGSNAT_cat"/>
    <property type="match status" value="1"/>
</dbReference>
<dbReference type="OrthoDB" id="2149840at2759"/>
<dbReference type="PANTHER" id="PTHR31061:SF24">
    <property type="entry name" value="LD22376P"/>
    <property type="match status" value="1"/>
</dbReference>
<dbReference type="Proteomes" id="UP000192223">
    <property type="component" value="Unplaced"/>
</dbReference>
<dbReference type="FunCoup" id="A0A1W4XSQ7">
    <property type="interactions" value="585"/>
</dbReference>
<feature type="transmembrane region" description="Helical" evidence="1">
    <location>
        <begin position="414"/>
        <end position="435"/>
    </location>
</feature>
<dbReference type="GeneID" id="108744298"/>
<reference evidence="4" key="1">
    <citation type="submission" date="2025-08" db="UniProtKB">
        <authorList>
            <consortium name="RefSeq"/>
        </authorList>
    </citation>
    <scope>IDENTIFICATION</scope>
    <source>
        <tissue evidence="4">Entire body</tissue>
    </source>
</reference>
<feature type="transmembrane region" description="Helical" evidence="1">
    <location>
        <begin position="258"/>
        <end position="276"/>
    </location>
</feature>
<feature type="transmembrane region" description="Helical" evidence="1">
    <location>
        <begin position="477"/>
        <end position="500"/>
    </location>
</feature>
<keyword evidence="1" id="KW-1133">Transmembrane helix</keyword>